<evidence type="ECO:0000256" key="11">
    <source>
        <dbReference type="SAM" id="Phobius"/>
    </source>
</evidence>
<dbReference type="Proteomes" id="UP000184016">
    <property type="component" value="Unassembled WGS sequence"/>
</dbReference>
<feature type="compositionally biased region" description="Polar residues" evidence="10">
    <location>
        <begin position="106"/>
        <end position="120"/>
    </location>
</feature>
<evidence type="ECO:0000256" key="5">
    <source>
        <dbReference type="ARBA" id="ARBA00022692"/>
    </source>
</evidence>
<organism evidence="12 13">
    <name type="scientific">Alicyclobacillus tolerans</name>
    <dbReference type="NCBI Taxonomy" id="90970"/>
    <lineage>
        <taxon>Bacteria</taxon>
        <taxon>Bacillati</taxon>
        <taxon>Bacillota</taxon>
        <taxon>Bacilli</taxon>
        <taxon>Bacillales</taxon>
        <taxon>Alicyclobacillaceae</taxon>
        <taxon>Alicyclobacillus</taxon>
    </lineage>
</organism>
<keyword evidence="7 11" id="KW-1133">Transmembrane helix</keyword>
<protein>
    <submittedName>
        <fullName evidence="12">Preprotein translocase subunit YajC</fullName>
    </submittedName>
</protein>
<evidence type="ECO:0000313" key="12">
    <source>
        <dbReference type="EMBL" id="SHJ55868.1"/>
    </source>
</evidence>
<sequence>MVLNAVGSQSKSKNEVNFLKPSALLIIVVFIAVFYFLTVLPQRRQQKARQAMMNQLQPGMRVVTVGGIYATVVRAADSMVEAEISNGVVIEIDQRAIARVVEDSLSRTPVEQEQPTWQTSEEAEEETNAAPVLAEHSDSEVTQGKEEKDEE</sequence>
<dbReference type="AlphaFoldDB" id="A0A1M6KA86"/>
<gene>
    <name evidence="12" type="ORF">SAMN05443507_101192</name>
</gene>
<dbReference type="InterPro" id="IPR003849">
    <property type="entry name" value="Preprotein_translocase_YajC"/>
</dbReference>
<dbReference type="NCBIfam" id="TIGR00739">
    <property type="entry name" value="yajC"/>
    <property type="match status" value="1"/>
</dbReference>
<dbReference type="GO" id="GO:0005886">
    <property type="term" value="C:plasma membrane"/>
    <property type="evidence" value="ECO:0007669"/>
    <property type="project" value="UniProtKB-SubCell"/>
</dbReference>
<keyword evidence="6" id="KW-0653">Protein transport</keyword>
<feature type="transmembrane region" description="Helical" evidence="11">
    <location>
        <begin position="22"/>
        <end position="40"/>
    </location>
</feature>
<evidence type="ECO:0000256" key="10">
    <source>
        <dbReference type="SAM" id="MobiDB-lite"/>
    </source>
</evidence>
<evidence type="ECO:0000256" key="1">
    <source>
        <dbReference type="ARBA" id="ARBA00004162"/>
    </source>
</evidence>
<evidence type="ECO:0000256" key="4">
    <source>
        <dbReference type="ARBA" id="ARBA00022475"/>
    </source>
</evidence>
<dbReference type="OrthoDB" id="9800132at2"/>
<dbReference type="Pfam" id="PF02699">
    <property type="entry name" value="YajC"/>
    <property type="match status" value="1"/>
</dbReference>
<keyword evidence="3" id="KW-0813">Transport</keyword>
<dbReference type="PANTHER" id="PTHR33909">
    <property type="entry name" value="SEC TRANSLOCON ACCESSORY COMPLEX SUBUNIT YAJC"/>
    <property type="match status" value="1"/>
</dbReference>
<comment type="subcellular location">
    <subcellularLocation>
        <location evidence="1">Cell membrane</location>
        <topology evidence="1">Single-pass membrane protein</topology>
    </subcellularLocation>
</comment>
<dbReference type="SMART" id="SM01323">
    <property type="entry name" value="YajC"/>
    <property type="match status" value="1"/>
</dbReference>
<accession>A0A1M6KA86</accession>
<dbReference type="PRINTS" id="PR01853">
    <property type="entry name" value="YAJCTRNLCASE"/>
</dbReference>
<reference evidence="13" key="1">
    <citation type="submission" date="2016-11" db="EMBL/GenBank/DDBJ databases">
        <authorList>
            <person name="Varghese N."/>
            <person name="Submissions S."/>
        </authorList>
    </citation>
    <scope>NUCLEOTIDE SEQUENCE [LARGE SCALE GENOMIC DNA]</scope>
    <source>
        <strain evidence="13">USBA-503</strain>
    </source>
</reference>
<keyword evidence="4" id="KW-1003">Cell membrane</keyword>
<keyword evidence="5 11" id="KW-0812">Transmembrane</keyword>
<dbReference type="EMBL" id="FRAF01000001">
    <property type="protein sequence ID" value="SHJ55868.1"/>
    <property type="molecule type" value="Genomic_DNA"/>
</dbReference>
<evidence type="ECO:0000256" key="8">
    <source>
        <dbReference type="ARBA" id="ARBA00023010"/>
    </source>
</evidence>
<dbReference type="PANTHER" id="PTHR33909:SF1">
    <property type="entry name" value="SEC TRANSLOCON ACCESSORY COMPLEX SUBUNIT YAJC"/>
    <property type="match status" value="1"/>
</dbReference>
<evidence type="ECO:0000256" key="7">
    <source>
        <dbReference type="ARBA" id="ARBA00022989"/>
    </source>
</evidence>
<dbReference type="GO" id="GO:0015031">
    <property type="term" value="P:protein transport"/>
    <property type="evidence" value="ECO:0007669"/>
    <property type="project" value="UniProtKB-KW"/>
</dbReference>
<keyword evidence="9 11" id="KW-0472">Membrane</keyword>
<keyword evidence="13" id="KW-1185">Reference proteome</keyword>
<feature type="compositionally biased region" description="Basic and acidic residues" evidence="10">
    <location>
        <begin position="135"/>
        <end position="151"/>
    </location>
</feature>
<evidence type="ECO:0000256" key="9">
    <source>
        <dbReference type="ARBA" id="ARBA00023136"/>
    </source>
</evidence>
<dbReference type="STRING" id="1830138.SAMN05443507_101192"/>
<evidence type="ECO:0000256" key="2">
    <source>
        <dbReference type="ARBA" id="ARBA00006742"/>
    </source>
</evidence>
<feature type="region of interest" description="Disordered" evidence="10">
    <location>
        <begin position="103"/>
        <end position="151"/>
    </location>
</feature>
<evidence type="ECO:0000256" key="6">
    <source>
        <dbReference type="ARBA" id="ARBA00022927"/>
    </source>
</evidence>
<name>A0A1M6KA86_9BACL</name>
<evidence type="ECO:0000256" key="3">
    <source>
        <dbReference type="ARBA" id="ARBA00022448"/>
    </source>
</evidence>
<comment type="similarity">
    <text evidence="2">Belongs to the YajC family.</text>
</comment>
<evidence type="ECO:0000313" key="13">
    <source>
        <dbReference type="Proteomes" id="UP000184016"/>
    </source>
</evidence>
<keyword evidence="8" id="KW-0811">Translocation</keyword>
<proteinExistence type="inferred from homology"/>